<feature type="region of interest" description="Disordered" evidence="1">
    <location>
        <begin position="101"/>
        <end position="150"/>
    </location>
</feature>
<evidence type="ECO:0000313" key="2">
    <source>
        <dbReference type="EMBL" id="MBB6070362.1"/>
    </source>
</evidence>
<dbReference type="Proteomes" id="UP000582837">
    <property type="component" value="Unassembled WGS sequence"/>
</dbReference>
<gene>
    <name evidence="2" type="ORF">HNQ61_001981</name>
</gene>
<proteinExistence type="predicted"/>
<protein>
    <submittedName>
        <fullName evidence="2">Uncharacterized protein</fullName>
    </submittedName>
</protein>
<dbReference type="EMBL" id="JACHIA010000004">
    <property type="protein sequence ID" value="MBB6070362.1"/>
    <property type="molecule type" value="Genomic_DNA"/>
</dbReference>
<accession>A0A841GRU3</accession>
<reference evidence="2 3" key="1">
    <citation type="submission" date="2020-08" db="EMBL/GenBank/DDBJ databases">
        <title>Genomic Encyclopedia of Type Strains, Phase IV (KMG-IV): sequencing the most valuable type-strain genomes for metagenomic binning, comparative biology and taxonomic classification.</title>
        <authorList>
            <person name="Goeker M."/>
        </authorList>
    </citation>
    <scope>NUCLEOTIDE SEQUENCE [LARGE SCALE GENOMIC DNA]</scope>
    <source>
        <strain evidence="2 3">DSM 29007</strain>
    </source>
</reference>
<evidence type="ECO:0000313" key="3">
    <source>
        <dbReference type="Proteomes" id="UP000582837"/>
    </source>
</evidence>
<comment type="caution">
    <text evidence="2">The sequence shown here is derived from an EMBL/GenBank/DDBJ whole genome shotgun (WGS) entry which is preliminary data.</text>
</comment>
<organism evidence="2 3">
    <name type="scientific">Longimicrobium terrae</name>
    <dbReference type="NCBI Taxonomy" id="1639882"/>
    <lineage>
        <taxon>Bacteria</taxon>
        <taxon>Pseudomonadati</taxon>
        <taxon>Gemmatimonadota</taxon>
        <taxon>Longimicrobiia</taxon>
        <taxon>Longimicrobiales</taxon>
        <taxon>Longimicrobiaceae</taxon>
        <taxon>Longimicrobium</taxon>
    </lineage>
</organism>
<dbReference type="RefSeq" id="WP_170035749.1">
    <property type="nucleotide sequence ID" value="NZ_JABDTL010000001.1"/>
</dbReference>
<dbReference type="AlphaFoldDB" id="A0A841GRU3"/>
<sequence>MYTLVQVYNCNRSPAACGPRPPGENGEGEALPEHGWLEGVELKAGEPGAPLQFRVQGVLPAQDAVSRYVRLLGRVQGCGDVRPGDSESLAAGQVPLVGFRVDGHHAAASGTPDQPRPGGAGYQSSDSTPPPTRPARHDPPRILGGRDGQR</sequence>
<keyword evidence="3" id="KW-1185">Reference proteome</keyword>
<evidence type="ECO:0000256" key="1">
    <source>
        <dbReference type="SAM" id="MobiDB-lite"/>
    </source>
</evidence>
<name>A0A841GRU3_9BACT</name>